<keyword evidence="4 6" id="KW-0411">Iron-sulfur</keyword>
<keyword evidence="2 6" id="KW-0479">Metal-binding</keyword>
<dbReference type="NCBIfam" id="TIGR01343">
    <property type="entry name" value="hacA_fam"/>
    <property type="match status" value="1"/>
</dbReference>
<keyword evidence="3 6" id="KW-0408">Iron</keyword>
<dbReference type="InterPro" id="IPR036008">
    <property type="entry name" value="Aconitase_4Fe-4S_dom"/>
</dbReference>
<evidence type="ECO:0000256" key="5">
    <source>
        <dbReference type="ARBA" id="ARBA00023239"/>
    </source>
</evidence>
<dbReference type="PROSITE" id="PS00450">
    <property type="entry name" value="ACONITASE_1"/>
    <property type="match status" value="1"/>
</dbReference>
<dbReference type="PANTHER" id="PTHR43822:SF2">
    <property type="entry name" value="HOMOACONITASE, MITOCHONDRIAL"/>
    <property type="match status" value="1"/>
</dbReference>
<dbReference type="CDD" id="cd01583">
    <property type="entry name" value="IPMI"/>
    <property type="match status" value="1"/>
</dbReference>
<keyword evidence="1 6" id="KW-0004">4Fe-4S</keyword>
<feature type="binding site" evidence="6">
    <location>
        <position position="297"/>
    </location>
    <ligand>
        <name>[4Fe-4S] cluster</name>
        <dbReference type="ChEBI" id="CHEBI:49883"/>
    </ligand>
</feature>
<evidence type="ECO:0000256" key="3">
    <source>
        <dbReference type="ARBA" id="ARBA00023004"/>
    </source>
</evidence>
<evidence type="ECO:0000256" key="1">
    <source>
        <dbReference type="ARBA" id="ARBA00022485"/>
    </source>
</evidence>
<dbReference type="AlphaFoldDB" id="A0A1F4UAL6"/>
<dbReference type="PRINTS" id="PR00415">
    <property type="entry name" value="ACONITASE"/>
</dbReference>
<dbReference type="InterPro" id="IPR050067">
    <property type="entry name" value="IPM_dehydratase_rel_enz"/>
</dbReference>
<reference evidence="8 9" key="1">
    <citation type="journal article" date="2016" name="Nat. Commun.">
        <title>Thousands of microbial genomes shed light on interconnected biogeochemical processes in an aquifer system.</title>
        <authorList>
            <person name="Anantharaman K."/>
            <person name="Brown C.T."/>
            <person name="Hug L.A."/>
            <person name="Sharon I."/>
            <person name="Castelle C.J."/>
            <person name="Probst A.J."/>
            <person name="Thomas B.C."/>
            <person name="Singh A."/>
            <person name="Wilkins M.J."/>
            <person name="Karaoz U."/>
            <person name="Brodie E.L."/>
            <person name="Williams K.H."/>
            <person name="Hubbard S.S."/>
            <person name="Banfield J.F."/>
        </authorList>
    </citation>
    <scope>NUCLEOTIDE SEQUENCE [LARGE SCALE GENOMIC DNA]</scope>
</reference>
<proteinExistence type="inferred from homology"/>
<comment type="pathway">
    <text evidence="6">Amino-acid biosynthesis; L-leucine biosynthesis; L-leucine from 3-methyl-2-oxobutanoate: step 2/4.</text>
</comment>
<dbReference type="SUPFAM" id="SSF53732">
    <property type="entry name" value="Aconitase iron-sulfur domain"/>
    <property type="match status" value="1"/>
</dbReference>
<evidence type="ECO:0000259" key="7">
    <source>
        <dbReference type="Pfam" id="PF00330"/>
    </source>
</evidence>
<dbReference type="PANTHER" id="PTHR43822">
    <property type="entry name" value="HOMOACONITASE, MITOCHONDRIAL-RELATED"/>
    <property type="match status" value="1"/>
</dbReference>
<accession>A0A1F4UAL6</accession>
<protein>
    <recommendedName>
        <fullName evidence="6">3-isopropylmalate dehydratase large subunit</fullName>
        <ecNumber evidence="6">4.2.1.33</ecNumber>
    </recommendedName>
    <alternativeName>
        <fullName evidence="6">Alpha-IPM isomerase</fullName>
        <shortName evidence="6">IPMI</shortName>
    </alternativeName>
    <alternativeName>
        <fullName evidence="6">Isopropylmalate isomerase</fullName>
    </alternativeName>
</protein>
<dbReference type="GO" id="GO:0051539">
    <property type="term" value="F:4 iron, 4 sulfur cluster binding"/>
    <property type="evidence" value="ECO:0007669"/>
    <property type="project" value="UniProtKB-KW"/>
</dbReference>
<feature type="binding site" evidence="6">
    <location>
        <position position="360"/>
    </location>
    <ligand>
        <name>[4Fe-4S] cluster</name>
        <dbReference type="ChEBI" id="CHEBI:49883"/>
    </ligand>
</feature>
<feature type="binding site" evidence="6">
    <location>
        <position position="357"/>
    </location>
    <ligand>
        <name>[4Fe-4S] cluster</name>
        <dbReference type="ChEBI" id="CHEBI:49883"/>
    </ligand>
</feature>
<comment type="caution">
    <text evidence="8">The sequence shown here is derived from an EMBL/GenBank/DDBJ whole genome shotgun (WGS) entry which is preliminary data.</text>
</comment>
<evidence type="ECO:0000313" key="9">
    <source>
        <dbReference type="Proteomes" id="UP000177025"/>
    </source>
</evidence>
<dbReference type="EC" id="4.2.1.33" evidence="6"/>
<evidence type="ECO:0000256" key="4">
    <source>
        <dbReference type="ARBA" id="ARBA00023014"/>
    </source>
</evidence>
<dbReference type="InterPro" id="IPR015931">
    <property type="entry name" value="Acnase/IPM_dHydase_lsu_aba_1/3"/>
</dbReference>
<evidence type="ECO:0000256" key="6">
    <source>
        <dbReference type="HAMAP-Rule" id="MF_01027"/>
    </source>
</evidence>
<dbReference type="InterPro" id="IPR018136">
    <property type="entry name" value="Aconitase_4Fe-4S_BS"/>
</dbReference>
<keyword evidence="6" id="KW-0100">Branched-chain amino acid biosynthesis</keyword>
<comment type="subunit">
    <text evidence="6">Heterodimer of LeuC and LeuD.</text>
</comment>
<gene>
    <name evidence="6" type="primary">leuC</name>
    <name evidence="8" type="ORF">A2Y85_06450</name>
</gene>
<dbReference type="NCBIfam" id="TIGR02086">
    <property type="entry name" value="IPMI_arch"/>
    <property type="match status" value="1"/>
</dbReference>
<comment type="catalytic activity">
    <reaction evidence="6">
        <text>(2R,3S)-3-isopropylmalate = (2S)-2-isopropylmalate</text>
        <dbReference type="Rhea" id="RHEA:32287"/>
        <dbReference type="ChEBI" id="CHEBI:1178"/>
        <dbReference type="ChEBI" id="CHEBI:35121"/>
        <dbReference type="EC" id="4.2.1.33"/>
    </reaction>
</comment>
<dbReference type="InterPro" id="IPR011826">
    <property type="entry name" value="HAcnase/IPMdehydase_lsu_prok"/>
</dbReference>
<dbReference type="EMBL" id="MEUM01000088">
    <property type="protein sequence ID" value="OGC41952.1"/>
    <property type="molecule type" value="Genomic_DNA"/>
</dbReference>
<dbReference type="Proteomes" id="UP000177025">
    <property type="component" value="Unassembled WGS sequence"/>
</dbReference>
<dbReference type="HAMAP" id="MF_01027">
    <property type="entry name" value="LeuC_type2"/>
    <property type="match status" value="1"/>
</dbReference>
<comment type="cofactor">
    <cofactor evidence="6">
        <name>[4Fe-4S] cluster</name>
        <dbReference type="ChEBI" id="CHEBI:49883"/>
    </cofactor>
    <text evidence="6">Binds 1 [4Fe-4S] cluster per subunit.</text>
</comment>
<dbReference type="NCBIfam" id="NF001614">
    <property type="entry name" value="PRK00402.1"/>
    <property type="match status" value="1"/>
</dbReference>
<keyword evidence="6" id="KW-0028">Amino-acid biosynthesis</keyword>
<sequence length="414" mass="45148">MPTIAEKILARAAKRDQVKTNEIVMAKVDVAMSHENADVVIRAFKEIGLKKVWDPERIVIIFDHRIPAESEKSAATHKRIREFVKTQNIKYFYDMREGICHQVLAEFGHCRPGEILVGTDSHTTTHGAFGTFAAGIGGTEMAGVWSTGEIWFKVPESMKITVHGKFKEFISAKDLILFIIGQLGSDGADYMAVEFHGSTISEMTIASRMVLSNLSMEMGAKVAFILPDEKTISFVRERTKKEFTAVLPDRDAQYARSLDVDAASLRSQIACPHAVDNVKKVREVSGLKINQALIGSCTNGRLEDLKVAASIIEGKNVHPDVRLLIIPASRRIYLDATKAGYIETLVKAGGLVLNPGCGPCLGAHQGLLAAGERCIATTNRNFQGRMGSSDAEVYLASPATVAFSAIKGEITEPC</sequence>
<dbReference type="InterPro" id="IPR001030">
    <property type="entry name" value="Acoase/IPM_deHydtase_lsu_aba"/>
</dbReference>
<comment type="function">
    <text evidence="6">Catalyzes the isomerization between 2-isopropylmalate and 3-isopropylmalate, via the formation of 2-isopropylmaleate.</text>
</comment>
<feature type="domain" description="Aconitase/3-isopropylmalate dehydratase large subunit alpha/beta/alpha" evidence="7">
    <location>
        <begin position="7"/>
        <end position="283"/>
    </location>
</feature>
<dbReference type="UniPathway" id="UPA00048">
    <property type="reaction ID" value="UER00071"/>
</dbReference>
<evidence type="ECO:0000256" key="2">
    <source>
        <dbReference type="ARBA" id="ARBA00022723"/>
    </source>
</evidence>
<name>A0A1F4UAL6_UNCW3</name>
<dbReference type="Pfam" id="PF00330">
    <property type="entry name" value="Aconitase"/>
    <property type="match status" value="1"/>
</dbReference>
<organism evidence="8 9">
    <name type="scientific">candidate division WOR-3 bacterium RBG_13_43_14</name>
    <dbReference type="NCBI Taxonomy" id="1802590"/>
    <lineage>
        <taxon>Bacteria</taxon>
        <taxon>Bacteria division WOR-3</taxon>
    </lineage>
</organism>
<dbReference type="InterPro" id="IPR033941">
    <property type="entry name" value="IPMI_cat"/>
</dbReference>
<keyword evidence="5 6" id="KW-0456">Lyase</keyword>
<dbReference type="PROSITE" id="PS01244">
    <property type="entry name" value="ACONITASE_2"/>
    <property type="match status" value="1"/>
</dbReference>
<evidence type="ECO:0000313" key="8">
    <source>
        <dbReference type="EMBL" id="OGC41952.1"/>
    </source>
</evidence>
<dbReference type="GO" id="GO:0003861">
    <property type="term" value="F:3-isopropylmalate dehydratase activity"/>
    <property type="evidence" value="ECO:0007669"/>
    <property type="project" value="UniProtKB-UniRule"/>
</dbReference>
<dbReference type="Gene3D" id="3.30.499.10">
    <property type="entry name" value="Aconitase, domain 3"/>
    <property type="match status" value="2"/>
</dbReference>
<dbReference type="GO" id="GO:0046872">
    <property type="term" value="F:metal ion binding"/>
    <property type="evidence" value="ECO:0007669"/>
    <property type="project" value="UniProtKB-KW"/>
</dbReference>
<comment type="similarity">
    <text evidence="6">Belongs to the aconitase/IPM isomerase family. LeuC type 2 subfamily.</text>
</comment>
<keyword evidence="6" id="KW-0432">Leucine biosynthesis</keyword>
<dbReference type="GO" id="GO:0009098">
    <property type="term" value="P:L-leucine biosynthetic process"/>
    <property type="evidence" value="ECO:0007669"/>
    <property type="project" value="UniProtKB-UniRule"/>
</dbReference>
<dbReference type="InterPro" id="IPR006251">
    <property type="entry name" value="Homoacnase/IPMdehydase_lsu"/>
</dbReference>